<name>A0AA48KHQ0_9BACT</name>
<dbReference type="Gene3D" id="3.60.15.10">
    <property type="entry name" value="Ribonuclease Z/Hydroxyacylglutathione hydrolase-like"/>
    <property type="match status" value="1"/>
</dbReference>
<protein>
    <recommendedName>
        <fullName evidence="3">Metallo-beta-lactamase domain-containing protein</fullName>
    </recommendedName>
</protein>
<keyword evidence="2" id="KW-0732">Signal</keyword>
<dbReference type="InterPro" id="IPR036866">
    <property type="entry name" value="RibonucZ/Hydroxyglut_hydro"/>
</dbReference>
<sequence>MRVRSLWPLATLLAVLPLQAHPRHRPAPTAQEEKAIHRVEKLSDHAYVLFGQGGNVGLFVTDAYAVLVDDQFEHLAPGLLKAIRSVTDKPIRYLVNTHAHPDHVGANLVLEKQVMAIVAHANVRRRMVLAQAPLEPAKRGGLPELAFGEEDPRIRARLDIHLGGAEFHLLHLGPGHTDGDVLFGYPAERVLHMGDLFFHGLLPYIDTDSGGSFEGLVSQVEAVAGWVPEGARIIPGHGPVAGRKELLRYRDFLKAVQAHVKANPGKAPAALAAAFDTGAWSDYRPSPGFVSWENLFAVASGQGPGRTPRS</sequence>
<dbReference type="Pfam" id="PF00753">
    <property type="entry name" value="Lactamase_B"/>
    <property type="match status" value="1"/>
</dbReference>
<gene>
    <name evidence="4" type="ORF">METESE_35510</name>
</gene>
<accession>A0AA48KHQ0</accession>
<organism evidence="4 5">
    <name type="scientific">Mesoterricola sediminis</name>
    <dbReference type="NCBI Taxonomy" id="2927980"/>
    <lineage>
        <taxon>Bacteria</taxon>
        <taxon>Pseudomonadati</taxon>
        <taxon>Acidobacteriota</taxon>
        <taxon>Holophagae</taxon>
        <taxon>Holophagales</taxon>
        <taxon>Holophagaceae</taxon>
        <taxon>Mesoterricola</taxon>
    </lineage>
</organism>
<dbReference type="AlphaFoldDB" id="A0AA48KHQ0"/>
<feature type="chain" id="PRO_5041347268" description="Metallo-beta-lactamase domain-containing protein" evidence="2">
    <location>
        <begin position="21"/>
        <end position="310"/>
    </location>
</feature>
<evidence type="ECO:0000313" key="5">
    <source>
        <dbReference type="Proteomes" id="UP001228113"/>
    </source>
</evidence>
<evidence type="ECO:0000256" key="1">
    <source>
        <dbReference type="ARBA" id="ARBA00005250"/>
    </source>
</evidence>
<dbReference type="SMART" id="SM00849">
    <property type="entry name" value="Lactamase_B"/>
    <property type="match status" value="1"/>
</dbReference>
<keyword evidence="5" id="KW-1185">Reference proteome</keyword>
<dbReference type="InterPro" id="IPR050855">
    <property type="entry name" value="NDM-1-like"/>
</dbReference>
<dbReference type="PANTHER" id="PTHR42951:SF4">
    <property type="entry name" value="ACYL-COENZYME A THIOESTERASE MBLAC2"/>
    <property type="match status" value="1"/>
</dbReference>
<dbReference type="KEGG" id="msea:METESE_35510"/>
<dbReference type="RefSeq" id="WP_243332708.1">
    <property type="nucleotide sequence ID" value="NZ_AP027081.1"/>
</dbReference>
<evidence type="ECO:0000313" key="4">
    <source>
        <dbReference type="EMBL" id="BDU78593.1"/>
    </source>
</evidence>
<dbReference type="CDD" id="cd16282">
    <property type="entry name" value="metallo-hydrolase-like_MBL-fold"/>
    <property type="match status" value="1"/>
</dbReference>
<dbReference type="Proteomes" id="UP001228113">
    <property type="component" value="Chromosome"/>
</dbReference>
<dbReference type="PANTHER" id="PTHR42951">
    <property type="entry name" value="METALLO-BETA-LACTAMASE DOMAIN-CONTAINING"/>
    <property type="match status" value="1"/>
</dbReference>
<reference evidence="4" key="1">
    <citation type="journal article" date="2023" name="Int. J. Syst. Evol. Microbiol.">
        <title>Mesoterricola silvestris gen. nov., sp. nov., Mesoterricola sediminis sp. nov., Geothrix oryzae sp. nov., Geothrix edaphica sp. nov., Geothrix rubra sp. nov., and Geothrix limicola sp. nov., six novel members of Acidobacteriota isolated from soils.</title>
        <authorList>
            <person name="Itoh H."/>
            <person name="Sugisawa Y."/>
            <person name="Mise K."/>
            <person name="Xu Z."/>
            <person name="Kuniyasu M."/>
            <person name="Ushijima N."/>
            <person name="Kawano K."/>
            <person name="Kobayashi E."/>
            <person name="Shiratori Y."/>
            <person name="Masuda Y."/>
            <person name="Senoo K."/>
        </authorList>
    </citation>
    <scope>NUCLEOTIDE SEQUENCE</scope>
    <source>
        <strain evidence="4">W786</strain>
    </source>
</reference>
<dbReference type="GO" id="GO:0017001">
    <property type="term" value="P:antibiotic catabolic process"/>
    <property type="evidence" value="ECO:0007669"/>
    <property type="project" value="UniProtKB-ARBA"/>
</dbReference>
<evidence type="ECO:0000256" key="2">
    <source>
        <dbReference type="SAM" id="SignalP"/>
    </source>
</evidence>
<dbReference type="EMBL" id="AP027081">
    <property type="protein sequence ID" value="BDU78593.1"/>
    <property type="molecule type" value="Genomic_DNA"/>
</dbReference>
<feature type="domain" description="Metallo-beta-lactamase" evidence="3">
    <location>
        <begin position="53"/>
        <end position="237"/>
    </location>
</feature>
<proteinExistence type="inferred from homology"/>
<evidence type="ECO:0000259" key="3">
    <source>
        <dbReference type="SMART" id="SM00849"/>
    </source>
</evidence>
<feature type="signal peptide" evidence="2">
    <location>
        <begin position="1"/>
        <end position="20"/>
    </location>
</feature>
<dbReference type="InterPro" id="IPR001279">
    <property type="entry name" value="Metallo-B-lactamas"/>
</dbReference>
<comment type="similarity">
    <text evidence="1">Belongs to the metallo-beta-lactamase superfamily. Class-B beta-lactamase family.</text>
</comment>
<dbReference type="SUPFAM" id="SSF56281">
    <property type="entry name" value="Metallo-hydrolase/oxidoreductase"/>
    <property type="match status" value="1"/>
</dbReference>